<dbReference type="RefSeq" id="WP_009056346.1">
    <property type="nucleotide sequence ID" value="NZ_AJYA01000039.1"/>
</dbReference>
<dbReference type="Proteomes" id="UP000005551">
    <property type="component" value="Unassembled WGS sequence"/>
</dbReference>
<gene>
    <name evidence="1" type="ORF">A3SI_15146</name>
</gene>
<dbReference type="EMBL" id="AJYA01000039">
    <property type="protein sequence ID" value="EIM74781.1"/>
    <property type="molecule type" value="Genomic_DNA"/>
</dbReference>
<dbReference type="AlphaFoldDB" id="I5BYX9"/>
<organism evidence="1 2">
    <name type="scientific">Nitritalea halalkaliphila LW7</name>
    <dbReference type="NCBI Taxonomy" id="1189621"/>
    <lineage>
        <taxon>Bacteria</taxon>
        <taxon>Pseudomonadati</taxon>
        <taxon>Bacteroidota</taxon>
        <taxon>Cytophagia</taxon>
        <taxon>Cytophagales</taxon>
        <taxon>Cyclobacteriaceae</taxon>
        <taxon>Nitritalea</taxon>
    </lineage>
</organism>
<evidence type="ECO:0000313" key="1">
    <source>
        <dbReference type="EMBL" id="EIM74781.1"/>
    </source>
</evidence>
<dbReference type="OrthoDB" id="982438at2"/>
<sequence length="83" mass="9421">MRVIPIQINGEQFIPVDHLHFDQANDLRAWLPNEAFRSVRYEGLVIENCIAYASYVAWCKLNGVGMQSTPRGADSVAAYDLFF</sequence>
<name>I5BYX9_9BACT</name>
<keyword evidence="2" id="KW-1185">Reference proteome</keyword>
<protein>
    <submittedName>
        <fullName evidence="1">Uncharacterized protein</fullName>
    </submittedName>
</protein>
<proteinExistence type="predicted"/>
<comment type="caution">
    <text evidence="1">The sequence shown here is derived from an EMBL/GenBank/DDBJ whole genome shotgun (WGS) entry which is preliminary data.</text>
</comment>
<reference evidence="1 2" key="1">
    <citation type="submission" date="2012-05" db="EMBL/GenBank/DDBJ databases">
        <title>Genome sequence of Nitritalea halalkaliphila LW7.</title>
        <authorList>
            <person name="Jangir P.K."/>
            <person name="Singh A."/>
            <person name="Shivaji S."/>
            <person name="Sharma R."/>
        </authorList>
    </citation>
    <scope>NUCLEOTIDE SEQUENCE [LARGE SCALE GENOMIC DNA]</scope>
    <source>
        <strain evidence="1 2">LW7</strain>
    </source>
</reference>
<evidence type="ECO:0000313" key="2">
    <source>
        <dbReference type="Proteomes" id="UP000005551"/>
    </source>
</evidence>
<accession>I5BYX9</accession>